<evidence type="ECO:0000313" key="1">
    <source>
        <dbReference type="EMBL" id="MDR6785973.1"/>
    </source>
</evidence>
<organism evidence="1 2">
    <name type="scientific">Pedobacter africanus</name>
    <dbReference type="NCBI Taxonomy" id="151894"/>
    <lineage>
        <taxon>Bacteria</taxon>
        <taxon>Pseudomonadati</taxon>
        <taxon>Bacteroidota</taxon>
        <taxon>Sphingobacteriia</taxon>
        <taxon>Sphingobacteriales</taxon>
        <taxon>Sphingobacteriaceae</taxon>
        <taxon>Pedobacter</taxon>
    </lineage>
</organism>
<sequence length="410" mass="46265">MRGKIRIVEAVNQLGLGGTEYVLQLYSKFLNKELFSVTVIGLLDGGPRVKLIQDLGIEVVLLNGDLAKLTEILLETDVFHWHGNGLLDPGLFNIVKANKPKLVIQTNVFGLYEPSDFYDIIDYDLYVSKMVLIRRMGIDKSLKDHFSSKRKVLHNPIDVDQINSLLPDQSTIAAFKEKHHLQGYFIVGRIGRADDNKFDLITLDGFAEFAKKVNSARFLLLGATPNIIAHAELLGVSDKLVLFENTSDLQELLVYYKTMDVFLAASNIGESFGMVIAEAMTAGIPVITISTEDRDNAQIELVDNNETGFVVKRKKEKIASAIHRLYQDRNLRNRFSRSSAKKTLDAYKASRIVKSFEQLIFDHLGIPIKTSPETLLLDFSQKIVDDYSNRCIDLYGSGFLKRVILFFKRL</sequence>
<name>A0ACC6L3V8_9SPHI</name>
<comment type="caution">
    <text evidence="1">The sequence shown here is derived from an EMBL/GenBank/DDBJ whole genome shotgun (WGS) entry which is preliminary data.</text>
</comment>
<reference evidence="1" key="1">
    <citation type="submission" date="2023-07" db="EMBL/GenBank/DDBJ databases">
        <title>Sorghum-associated microbial communities from plants grown in Nebraska, USA.</title>
        <authorList>
            <person name="Schachtman D."/>
        </authorList>
    </citation>
    <scope>NUCLEOTIDE SEQUENCE</scope>
    <source>
        <strain evidence="1">2697</strain>
    </source>
</reference>
<gene>
    <name evidence="1" type="ORF">J2X78_004565</name>
</gene>
<protein>
    <submittedName>
        <fullName evidence="1">Glycosyltransferase involved in cell wall biosynthesis</fullName>
    </submittedName>
</protein>
<accession>A0ACC6L3V8</accession>
<dbReference type="Proteomes" id="UP001246858">
    <property type="component" value="Unassembled WGS sequence"/>
</dbReference>
<proteinExistence type="predicted"/>
<dbReference type="EMBL" id="JAVDTF010000005">
    <property type="protein sequence ID" value="MDR6785973.1"/>
    <property type="molecule type" value="Genomic_DNA"/>
</dbReference>
<keyword evidence="2" id="KW-1185">Reference proteome</keyword>
<evidence type="ECO:0000313" key="2">
    <source>
        <dbReference type="Proteomes" id="UP001246858"/>
    </source>
</evidence>